<evidence type="ECO:0000313" key="4">
    <source>
        <dbReference type="Proteomes" id="UP000215355"/>
    </source>
</evidence>
<sequence length="438" mass="50264">MIKTKNWQMTISRYIFISIISSIPVFGFSQVRDSIDKSNKISFKQGGDIRVQYFHFDNQNWKKENDSNYLLTRFLWNAALDVGASHQFKVEFQSGLANGIPHPVSPVDENVLDLHQAFYRYSHKTGSSSKISATIGRQELQYGSQRIISVREGPNNRQSFDAIKLKYEQKDLTIDAFLSTYVQAKTGFFNDKFLNRNNILWGVYAVKHNVPLIQNFDLYYLGINRKKETINLHSYETKKHSLGLRIWEGTSNFTYDLEALLQWGKASTGEQINSSTASAHITYKFDEVSWKPILGLKAQYISGDRDSTDNQLNTFDPIYPKGAYFGLSPIIGPKNLTNLHVYSKINPVKDLTVSLEYIYFWRNSREDAVYDVGGNPLIKSLNQESYNIGSQFQISPQYHLKEKLVLMGDFAYFKTDQFLKESDAVDLFSAALGIQYSF</sequence>
<name>A0AAJ4XB57_9SPHI</name>
<dbReference type="AlphaFoldDB" id="A0AAJ4XB57"/>
<organism evidence="3 4">
    <name type="scientific">Sphingobacterium mizutaii</name>
    <dbReference type="NCBI Taxonomy" id="1010"/>
    <lineage>
        <taxon>Bacteria</taxon>
        <taxon>Pseudomonadati</taxon>
        <taxon>Bacteroidota</taxon>
        <taxon>Sphingobacteriia</taxon>
        <taxon>Sphingobacteriales</taxon>
        <taxon>Sphingobacteriaceae</taxon>
        <taxon>Sphingobacterium</taxon>
    </lineage>
</organism>
<dbReference type="Pfam" id="PF13372">
    <property type="entry name" value="Alginate_exp"/>
    <property type="match status" value="1"/>
</dbReference>
<dbReference type="SUPFAM" id="SSF56935">
    <property type="entry name" value="Porins"/>
    <property type="match status" value="1"/>
</dbReference>
<evidence type="ECO:0000313" key="3">
    <source>
        <dbReference type="EMBL" id="SNV48691.1"/>
    </source>
</evidence>
<feature type="transmembrane region" description="Helical" evidence="1">
    <location>
        <begin position="12"/>
        <end position="31"/>
    </location>
</feature>
<dbReference type="Proteomes" id="UP000215355">
    <property type="component" value="Chromosome 1"/>
</dbReference>
<gene>
    <name evidence="3" type="ORF">SAMEA4412673_01596</name>
</gene>
<evidence type="ECO:0000259" key="2">
    <source>
        <dbReference type="Pfam" id="PF13372"/>
    </source>
</evidence>
<keyword evidence="1" id="KW-0472">Membrane</keyword>
<dbReference type="KEGG" id="smiz:4412673_01596"/>
<accession>A0AAJ4XB57</accession>
<protein>
    <recommendedName>
        <fullName evidence="2">Alginate export domain-containing protein</fullName>
    </recommendedName>
</protein>
<proteinExistence type="predicted"/>
<dbReference type="InterPro" id="IPR053728">
    <property type="entry name" value="Alginate_Permeability_Chnl"/>
</dbReference>
<reference evidence="3 4" key="1">
    <citation type="submission" date="2017-06" db="EMBL/GenBank/DDBJ databases">
        <authorList>
            <consortium name="Pathogen Informatics"/>
        </authorList>
    </citation>
    <scope>NUCLEOTIDE SEQUENCE [LARGE SCALE GENOMIC DNA]</scope>
    <source>
        <strain evidence="3 4">NCTC12149</strain>
    </source>
</reference>
<evidence type="ECO:0000256" key="1">
    <source>
        <dbReference type="SAM" id="Phobius"/>
    </source>
</evidence>
<dbReference type="EMBL" id="LT906468">
    <property type="protein sequence ID" value="SNV48691.1"/>
    <property type="molecule type" value="Genomic_DNA"/>
</dbReference>
<keyword evidence="1" id="KW-1133">Transmembrane helix</keyword>
<keyword evidence="1" id="KW-0812">Transmembrane</keyword>
<feature type="domain" description="Alginate export" evidence="2">
    <location>
        <begin position="44"/>
        <end position="422"/>
    </location>
</feature>
<dbReference type="Gene3D" id="2.40.160.100">
    <property type="match status" value="1"/>
</dbReference>
<dbReference type="InterPro" id="IPR025388">
    <property type="entry name" value="Alginate_export_dom"/>
</dbReference>